<keyword evidence="9" id="KW-0735">Signal-anchor</keyword>
<comment type="subcellular location">
    <subcellularLocation>
        <location evidence="1">Golgi apparatus</location>
        <location evidence="1">Golgi stack membrane</location>
        <topology evidence="1">Single-pass type II membrane protein</topology>
    </subcellularLocation>
    <subcellularLocation>
        <location evidence="2">Secreted</location>
    </subcellularLocation>
</comment>
<evidence type="ECO:0000256" key="6">
    <source>
        <dbReference type="ARBA" id="ARBA00022676"/>
    </source>
</evidence>
<dbReference type="Pfam" id="PF00777">
    <property type="entry name" value="Glyco_transf_29"/>
    <property type="match status" value="1"/>
</dbReference>
<evidence type="ECO:0000313" key="25">
    <source>
        <dbReference type="Proteomes" id="UP000472267"/>
    </source>
</evidence>
<evidence type="ECO:0000256" key="3">
    <source>
        <dbReference type="ARBA" id="ARBA00004922"/>
    </source>
</evidence>
<evidence type="ECO:0000256" key="7">
    <source>
        <dbReference type="ARBA" id="ARBA00022679"/>
    </source>
</evidence>
<dbReference type="Ensembl" id="ENSSFAT00005019319.1">
    <property type="protein sequence ID" value="ENSSFAP00005018588.1"/>
    <property type="gene ID" value="ENSSFAG00005009783.1"/>
</dbReference>
<keyword evidence="12" id="KW-0472">Membrane</keyword>
<evidence type="ECO:0000256" key="4">
    <source>
        <dbReference type="ARBA" id="ARBA00006003"/>
    </source>
</evidence>
<evidence type="ECO:0000256" key="13">
    <source>
        <dbReference type="ARBA" id="ARBA00023157"/>
    </source>
</evidence>
<evidence type="ECO:0000256" key="19">
    <source>
        <dbReference type="ARBA" id="ARBA00042022"/>
    </source>
</evidence>
<keyword evidence="25" id="KW-1185">Reference proteome</keyword>
<reference evidence="24" key="3">
    <citation type="submission" date="2025-09" db="UniProtKB">
        <authorList>
            <consortium name="Ensembl"/>
        </authorList>
    </citation>
    <scope>IDENTIFICATION</scope>
</reference>
<dbReference type="AlphaFoldDB" id="A0A672GIG8"/>
<keyword evidence="13" id="KW-1015">Disulfide bond</keyword>
<gene>
    <name evidence="24" type="primary">LOC115409837</name>
</gene>
<dbReference type="GO" id="GO:0005576">
    <property type="term" value="C:extracellular region"/>
    <property type="evidence" value="ECO:0007669"/>
    <property type="project" value="UniProtKB-SubCell"/>
</dbReference>
<comment type="similarity">
    <text evidence="4">Belongs to the glycosyltransferase 29 family.</text>
</comment>
<evidence type="ECO:0000256" key="21">
    <source>
        <dbReference type="ARBA" id="ARBA00042682"/>
    </source>
</evidence>
<evidence type="ECO:0000256" key="14">
    <source>
        <dbReference type="ARBA" id="ARBA00023180"/>
    </source>
</evidence>
<organism evidence="24 25">
    <name type="scientific">Salarias fasciatus</name>
    <name type="common">Jewelled blenny</name>
    <name type="synonym">Blennius fasciatus</name>
    <dbReference type="NCBI Taxonomy" id="181472"/>
    <lineage>
        <taxon>Eukaryota</taxon>
        <taxon>Metazoa</taxon>
        <taxon>Chordata</taxon>
        <taxon>Craniata</taxon>
        <taxon>Vertebrata</taxon>
        <taxon>Euteleostomi</taxon>
        <taxon>Actinopterygii</taxon>
        <taxon>Neopterygii</taxon>
        <taxon>Teleostei</taxon>
        <taxon>Neoteleostei</taxon>
        <taxon>Acanthomorphata</taxon>
        <taxon>Ovalentaria</taxon>
        <taxon>Blenniimorphae</taxon>
        <taxon>Blenniiformes</taxon>
        <taxon>Blennioidei</taxon>
        <taxon>Blenniidae</taxon>
        <taxon>Salariinae</taxon>
        <taxon>Salarias</taxon>
    </lineage>
</organism>
<keyword evidence="6" id="KW-0328">Glycosyltransferase</keyword>
<evidence type="ECO:0000256" key="2">
    <source>
        <dbReference type="ARBA" id="ARBA00004613"/>
    </source>
</evidence>
<evidence type="ECO:0000256" key="10">
    <source>
        <dbReference type="ARBA" id="ARBA00022989"/>
    </source>
</evidence>
<dbReference type="EC" id="2.4.3.4" evidence="15"/>
<dbReference type="PIRSF" id="PIRSF005557">
    <property type="entry name" value="Sialyl_trans"/>
    <property type="match status" value="1"/>
</dbReference>
<feature type="disulfide bond" evidence="23">
    <location>
        <begin position="123"/>
        <end position="252"/>
    </location>
</feature>
<evidence type="ECO:0000256" key="11">
    <source>
        <dbReference type="ARBA" id="ARBA00023034"/>
    </source>
</evidence>
<dbReference type="GO" id="GO:1901137">
    <property type="term" value="P:carbohydrate derivative biosynthetic process"/>
    <property type="evidence" value="ECO:0007669"/>
    <property type="project" value="UniProtKB-ARBA"/>
</dbReference>
<evidence type="ECO:0000313" key="24">
    <source>
        <dbReference type="Ensembl" id="ENSSFAP00005018588.1"/>
    </source>
</evidence>
<keyword evidence="14" id="KW-0325">Glycoprotein</keyword>
<dbReference type="PANTHER" id="PTHR46032">
    <property type="entry name" value="ALPHA-2,3-SIALYLTRANSFERASE ST3GAL I ISOFORM X1"/>
    <property type="match status" value="1"/>
</dbReference>
<dbReference type="Gene3D" id="3.90.1480.20">
    <property type="entry name" value="Glycosyl transferase family 29"/>
    <property type="match status" value="1"/>
</dbReference>
<comment type="pathway">
    <text evidence="3">Protein modification; protein glycosylation.</text>
</comment>
<evidence type="ECO:0000256" key="8">
    <source>
        <dbReference type="ARBA" id="ARBA00022692"/>
    </source>
</evidence>
<evidence type="ECO:0000256" key="17">
    <source>
        <dbReference type="ARBA" id="ARBA00041507"/>
    </source>
</evidence>
<keyword evidence="11" id="KW-0333">Golgi apparatus</keyword>
<dbReference type="OMA" id="LWWKKIK"/>
<dbReference type="InterPro" id="IPR038578">
    <property type="entry name" value="GT29-like_sf"/>
</dbReference>
<protein>
    <recommendedName>
        <fullName evidence="16">CMP-N-acetylneuraminate-beta-galactosamide-alpha-2,3-sialyltransferase 1</fullName>
        <ecNumber evidence="15">2.4.3.4</ecNumber>
    </recommendedName>
    <alternativeName>
        <fullName evidence="22">Gal-NAc6S</fullName>
    </alternativeName>
    <alternativeName>
        <fullName evidence="20">Gal-beta-1,3-GalNAc-alpha-2,3-sialyltransferase</fullName>
    </alternativeName>
    <alternativeName>
        <fullName evidence="18">ST3Gal I</fullName>
    </alternativeName>
    <alternativeName>
        <fullName evidence="19">ST3GalA.1</fullName>
    </alternativeName>
    <alternativeName>
        <fullName evidence="17">ST3O</fullName>
    </alternativeName>
    <alternativeName>
        <fullName evidence="21">Sialyltransferase 4A</fullName>
    </alternativeName>
</protein>
<dbReference type="GO" id="GO:0032580">
    <property type="term" value="C:Golgi cisterna membrane"/>
    <property type="evidence" value="ECO:0007669"/>
    <property type="project" value="UniProtKB-SubCell"/>
</dbReference>
<dbReference type="InterPro" id="IPR051757">
    <property type="entry name" value="Beta-gal_alpha2-3_sialyltrans"/>
</dbReference>
<dbReference type="InterPro" id="IPR012163">
    <property type="entry name" value="Sialyl_trans"/>
</dbReference>
<dbReference type="Proteomes" id="UP000472267">
    <property type="component" value="Chromosome 22"/>
</dbReference>
<evidence type="ECO:0000256" key="12">
    <source>
        <dbReference type="ARBA" id="ARBA00023136"/>
    </source>
</evidence>
<evidence type="ECO:0000256" key="18">
    <source>
        <dbReference type="ARBA" id="ARBA00041997"/>
    </source>
</evidence>
<accession>A0A672GIG8</accession>
<dbReference type="FunFam" id="3.90.1480.20:FF:000015">
    <property type="entry name" value="Lactosylceramide alpha-2,3-sialyltransferase"/>
    <property type="match status" value="1"/>
</dbReference>
<dbReference type="InterPro" id="IPR001675">
    <property type="entry name" value="Glyco_trans_29"/>
</dbReference>
<evidence type="ECO:0000256" key="9">
    <source>
        <dbReference type="ARBA" id="ARBA00022968"/>
    </source>
</evidence>
<dbReference type="GO" id="GO:0097503">
    <property type="term" value="P:sialylation"/>
    <property type="evidence" value="ECO:0007669"/>
    <property type="project" value="TreeGrafter"/>
</dbReference>
<evidence type="ECO:0000256" key="23">
    <source>
        <dbReference type="PIRSR" id="PIRSR005557-2"/>
    </source>
</evidence>
<evidence type="ECO:0000256" key="22">
    <source>
        <dbReference type="ARBA" id="ARBA00042991"/>
    </source>
</evidence>
<dbReference type="PANTHER" id="PTHR46032:SF6">
    <property type="entry name" value="CMP-N-ACETYLNEURAMINATE-BETA-GALACTOSAMIDE-ALPHA-2,3-SIALYLTRANSFERASE 1"/>
    <property type="match status" value="1"/>
</dbReference>
<keyword evidence="8" id="KW-0812">Transmembrane</keyword>
<evidence type="ECO:0000256" key="15">
    <source>
        <dbReference type="ARBA" id="ARBA00039107"/>
    </source>
</evidence>
<dbReference type="InParanoid" id="A0A672GIG8"/>
<dbReference type="GO" id="GO:0003836">
    <property type="term" value="F:beta-galactoside (CMP) alpha-2,3-sialyltransferase activity"/>
    <property type="evidence" value="ECO:0007669"/>
    <property type="project" value="UniProtKB-EC"/>
</dbReference>
<reference evidence="24" key="2">
    <citation type="submission" date="2025-08" db="UniProtKB">
        <authorList>
            <consortium name="Ensembl"/>
        </authorList>
    </citation>
    <scope>IDENTIFICATION</scope>
</reference>
<reference evidence="24" key="1">
    <citation type="submission" date="2019-06" db="EMBL/GenBank/DDBJ databases">
        <authorList>
            <consortium name="Wellcome Sanger Institute Data Sharing"/>
        </authorList>
    </citation>
    <scope>NUCLEOTIDE SEQUENCE [LARGE SCALE GENOMIC DNA]</scope>
</reference>
<keyword evidence="10" id="KW-1133">Transmembrane helix</keyword>
<evidence type="ECO:0000256" key="16">
    <source>
        <dbReference type="ARBA" id="ARBA00040101"/>
    </source>
</evidence>
<keyword evidence="7" id="KW-0808">Transferase</keyword>
<evidence type="ECO:0000256" key="5">
    <source>
        <dbReference type="ARBA" id="ARBA00022525"/>
    </source>
</evidence>
<evidence type="ECO:0000256" key="20">
    <source>
        <dbReference type="ARBA" id="ARBA00042448"/>
    </source>
</evidence>
<keyword evidence="5" id="KW-0964">Secreted</keyword>
<name>A0A672GIG8_SALFA</name>
<proteinExistence type="inferred from homology"/>
<evidence type="ECO:0000256" key="1">
    <source>
        <dbReference type="ARBA" id="ARBA00004447"/>
    </source>
</evidence>
<sequence>MYRLGRRKKAASTLLTMMVASVFLLHSWDVSLPHTKLSESRDCACRKCLTEGDPWFQEMISSSPHPFLSKDHNTSENDFKWWRRLQPGRGNFKHYNSILDKLFEVIPPTPGVVRPSPRRCRTCAVVGNSGNLIGSHYGSLIDGHDIVIRMNKGPTEGFEADVGNKTTHRVMYPHSAVKLDNSSRLVFFAYKINDLMWLQKQFDPNTDRIANKDLVMILNPAFIRYVHEAWLQKKGHYPSTGFITIALSLQICDEVSIFGFGADKRGSWNHYFEKIKKKRFKTGQHAGNQEHTVIEKLHSKEKIQVFVPQ</sequence>